<accession>A0A291QPE6</accession>
<dbReference type="EMBL" id="CP023777">
    <property type="protein sequence ID" value="ATL45801.1"/>
    <property type="molecule type" value="Genomic_DNA"/>
</dbReference>
<dbReference type="RefSeq" id="WP_098192191.1">
    <property type="nucleotide sequence ID" value="NZ_CP023777.1"/>
</dbReference>
<dbReference type="Gene3D" id="1.25.40.390">
    <property type="match status" value="1"/>
</dbReference>
<keyword evidence="2" id="KW-1185">Reference proteome</keyword>
<dbReference type="KEGG" id="cbae:COR50_00735"/>
<dbReference type="OrthoDB" id="614457at2"/>
<proteinExistence type="predicted"/>
<gene>
    <name evidence="1" type="ORF">COR50_00735</name>
</gene>
<reference evidence="1 2" key="1">
    <citation type="submission" date="2017-10" db="EMBL/GenBank/DDBJ databases">
        <title>Paenichitinophaga pekingensis gen. nov., sp. nov., isolated from activated sludge.</title>
        <authorList>
            <person name="Jin D."/>
            <person name="Kong X."/>
            <person name="Deng Y."/>
            <person name="Bai Z."/>
        </authorList>
    </citation>
    <scope>NUCLEOTIDE SEQUENCE [LARGE SCALE GENOMIC DNA]</scope>
    <source>
        <strain evidence="1 2">13</strain>
    </source>
</reference>
<dbReference type="PROSITE" id="PS51257">
    <property type="entry name" value="PROKAR_LIPOPROTEIN"/>
    <property type="match status" value="1"/>
</dbReference>
<dbReference type="SUPFAM" id="SSF48452">
    <property type="entry name" value="TPR-like"/>
    <property type="match status" value="1"/>
</dbReference>
<protein>
    <submittedName>
        <fullName evidence="1">SusD/RagB family nutrient-binding outer membrane lipoprotein</fullName>
    </submittedName>
</protein>
<evidence type="ECO:0000313" key="1">
    <source>
        <dbReference type="EMBL" id="ATL45801.1"/>
    </source>
</evidence>
<dbReference type="InterPro" id="IPR011990">
    <property type="entry name" value="TPR-like_helical_dom_sf"/>
</dbReference>
<dbReference type="Proteomes" id="UP000220133">
    <property type="component" value="Chromosome"/>
</dbReference>
<dbReference type="Pfam" id="PF12771">
    <property type="entry name" value="SusD-like_2"/>
    <property type="match status" value="1"/>
</dbReference>
<organism evidence="1 2">
    <name type="scientific">Chitinophaga caeni</name>
    <dbReference type="NCBI Taxonomy" id="2029983"/>
    <lineage>
        <taxon>Bacteria</taxon>
        <taxon>Pseudomonadati</taxon>
        <taxon>Bacteroidota</taxon>
        <taxon>Chitinophagia</taxon>
        <taxon>Chitinophagales</taxon>
        <taxon>Chitinophagaceae</taxon>
        <taxon>Chitinophaga</taxon>
    </lineage>
</organism>
<evidence type="ECO:0000313" key="2">
    <source>
        <dbReference type="Proteomes" id="UP000220133"/>
    </source>
</evidence>
<dbReference type="AlphaFoldDB" id="A0A291QPE6"/>
<dbReference type="InterPro" id="IPR041662">
    <property type="entry name" value="SusD-like_2"/>
</dbReference>
<sequence>MKKQILSLIVLGAVAMSSCKKYLDVNNNPNQATESSPELLLPQALTYSAANIPSLSDYGDWQVGYIANAGGFGGWGSTLTYNYSSDSYTSVWTNQYDVLNDYQTIIKYAESDPKYVYYNAVARIMKVFHFQVLVDNYNDIPYSQALKGLDDIAPSYDNAEAVYKDLYLQLDSAISMIKNAEEPIVSLENSIGSADVMFHTGTNMTNWLKFANSLKLKLLIRASNTSALDGVSMDFSDGFLTEDAGVNPGYSKNDGKQNPTWQTYHSTYSGSRQTTGFSRVPTPFILSFYNGVKISDQRGYAMYYSFPNTGTNQLGYTGDDATAGPGGTSWYTGSSRSYNADEADAVGVLKNRAMDQPVMLLAESKFLEAEAYMKGILPGDAKKAFYDGMLASYTYLFSTYDGRFVEGDPAVIMAEDTAENNANALVNWDLATTNDQKLEAIITQKYIALNFIHGHESWAEYRRTGYPRNAVSNNPDPITSFISLNSSVTTPDRLPGRILYPSSEFQVNSENVPTGLTVNDYVFWDRRK</sequence>
<name>A0A291QPE6_9BACT</name>
<keyword evidence="1" id="KW-0449">Lipoprotein</keyword>